<organism evidence="2 4">
    <name type="scientific">Methanobacterium subterraneum</name>
    <dbReference type="NCBI Taxonomy" id="59277"/>
    <lineage>
        <taxon>Archaea</taxon>
        <taxon>Methanobacteriati</taxon>
        <taxon>Methanobacteriota</taxon>
        <taxon>Methanomada group</taxon>
        <taxon>Methanobacteria</taxon>
        <taxon>Methanobacteriales</taxon>
        <taxon>Methanobacteriaceae</taxon>
        <taxon>Methanobacterium</taxon>
    </lineage>
</organism>
<name>A0A2H4VDA6_9EURY</name>
<dbReference type="Proteomes" id="UP000591058">
    <property type="component" value="Unassembled WGS sequence"/>
</dbReference>
<evidence type="ECO:0000256" key="1">
    <source>
        <dbReference type="SAM" id="Phobius"/>
    </source>
</evidence>
<dbReference type="RefSeq" id="WP_100906006.1">
    <property type="nucleotide sequence ID" value="NZ_CP017766.1"/>
</dbReference>
<gene>
    <name evidence="2" type="ORF">BK007_08480</name>
    <name evidence="3" type="ORF">HG719_10435</name>
</gene>
<dbReference type="Proteomes" id="UP000232806">
    <property type="component" value="Chromosome"/>
</dbReference>
<evidence type="ECO:0000313" key="3">
    <source>
        <dbReference type="EMBL" id="NMO10222.1"/>
    </source>
</evidence>
<dbReference type="AlphaFoldDB" id="A0A2H4VDA6"/>
<dbReference type="EMBL" id="CP017766">
    <property type="protein sequence ID" value="AUB56030.1"/>
    <property type="molecule type" value="Genomic_DNA"/>
</dbReference>
<keyword evidence="1" id="KW-1133">Transmembrane helix</keyword>
<feature type="transmembrane region" description="Helical" evidence="1">
    <location>
        <begin position="6"/>
        <end position="25"/>
    </location>
</feature>
<dbReference type="GeneID" id="35121628"/>
<feature type="transmembrane region" description="Helical" evidence="1">
    <location>
        <begin position="45"/>
        <end position="69"/>
    </location>
</feature>
<accession>A0A2H4VDA6</accession>
<evidence type="ECO:0000313" key="5">
    <source>
        <dbReference type="Proteomes" id="UP000591058"/>
    </source>
</evidence>
<proteinExistence type="predicted"/>
<keyword evidence="1" id="KW-0812">Transmembrane</keyword>
<evidence type="ECO:0000313" key="4">
    <source>
        <dbReference type="Proteomes" id="UP000232806"/>
    </source>
</evidence>
<keyword evidence="1" id="KW-0472">Membrane</keyword>
<reference evidence="2 4" key="1">
    <citation type="submission" date="2016-10" db="EMBL/GenBank/DDBJ databases">
        <title>Comparative genomics between deep and shallow subseafloor isolates.</title>
        <authorList>
            <person name="Ishii S."/>
            <person name="Miller J.R."/>
            <person name="Sutton G."/>
            <person name="Suzuki S."/>
            <person name="Methe B."/>
            <person name="Inagaki F."/>
            <person name="Imachi H."/>
        </authorList>
    </citation>
    <scope>NUCLEOTIDE SEQUENCE [LARGE SCALE GENOMIC DNA]</scope>
    <source>
        <strain evidence="2 4">MO-MB1</strain>
    </source>
</reference>
<reference evidence="3 5" key="2">
    <citation type="submission" date="2020-04" db="EMBL/GenBank/DDBJ databases">
        <title>Draft genome of Methanobacterium subterraneum isolated from animal feces.</title>
        <authorList>
            <person name="Ouboter H.T."/>
            <person name="Berger S."/>
            <person name="Gungor E."/>
            <person name="Jetten M.S.M."/>
            <person name="Welte C.U."/>
        </authorList>
    </citation>
    <scope>NUCLEOTIDE SEQUENCE [LARGE SCALE GENOMIC DNA]</scope>
    <source>
        <strain evidence="3">HO_2020</strain>
    </source>
</reference>
<dbReference type="EMBL" id="JABBYL010000037">
    <property type="protein sequence ID" value="NMO10222.1"/>
    <property type="molecule type" value="Genomic_DNA"/>
</dbReference>
<sequence>MDVVSLGLICGLVFGLFSSLIMIPMEVESRRKKYEAISSAFVDRFMIGLIVPSATFGLDPLISGLIIGIGLSLPSAIITRAYAPIMVVGAVGGLIIGFVTKSMVG</sequence>
<evidence type="ECO:0000313" key="2">
    <source>
        <dbReference type="EMBL" id="AUB56030.1"/>
    </source>
</evidence>
<feature type="transmembrane region" description="Helical" evidence="1">
    <location>
        <begin position="81"/>
        <end position="100"/>
    </location>
</feature>
<protein>
    <submittedName>
        <fullName evidence="2">Uncharacterized protein</fullName>
    </submittedName>
</protein>